<sequence length="431" mass="46067">VSTMKAKTSSEGEEEASGTRNETLGESGLLEEAKRGRVIRVAYVIAAIDLTFLFMQIGVMPYLAKSLGLDSVGFGYLQTIFGVLQLVGGYIFGRFADQFGARAALILSCASASVFFLLLSLSTSIPLLFLSRLPAVFMHGIPGAQKVITDMTTPSQRAGALGKLGLCFGVGIIAGSALGGVLSTKLGIYVPTYVGLVGSLINTLIAMVWIPSQTKPKSDHHVKEHSTSQSGSLFSIREILRLMKFPGVMEVFIVKVFAGLPIGLFMIMFSIISMDFFGLEAVESGYLMSYFGVLQMVVQGLVVGKLASHCTEMTLLRLSVFVFAGVGLGMALMRTVWHYCIIAVPLVFAFSMLATITDSILTKAVPSSDTGAMLGICASVQPLTRTVGPTIGGVLYKQFGVSSFGYLQLMVNLGLFVYLLKSKIPLGEMKS</sequence>
<evidence type="ECO:0000256" key="7">
    <source>
        <dbReference type="ARBA" id="ARBA00093348"/>
    </source>
</evidence>
<dbReference type="GO" id="GO:0016324">
    <property type="term" value="C:apical plasma membrane"/>
    <property type="evidence" value="ECO:0007669"/>
    <property type="project" value="UniProtKB-SubCell"/>
</dbReference>
<comment type="caution">
    <text evidence="11">The sequence shown here is derived from an EMBL/GenBank/DDBJ whole genome shotgun (WGS) entry which is preliminary data.</text>
</comment>
<evidence type="ECO:0000256" key="4">
    <source>
        <dbReference type="ARBA" id="ARBA00022989"/>
    </source>
</evidence>
<feature type="transmembrane region" description="Helical" evidence="9">
    <location>
        <begin position="401"/>
        <end position="420"/>
    </location>
</feature>
<feature type="transmembrane region" description="Helical" evidence="9">
    <location>
        <begin position="75"/>
        <end position="92"/>
    </location>
</feature>
<evidence type="ECO:0000256" key="2">
    <source>
        <dbReference type="ARBA" id="ARBA00022475"/>
    </source>
</evidence>
<evidence type="ECO:0000313" key="11">
    <source>
        <dbReference type="EMBL" id="NXO07221.1"/>
    </source>
</evidence>
<evidence type="ECO:0000256" key="6">
    <source>
        <dbReference type="ARBA" id="ARBA00078639"/>
    </source>
</evidence>
<dbReference type="GO" id="GO:0022857">
    <property type="term" value="F:transmembrane transporter activity"/>
    <property type="evidence" value="ECO:0007669"/>
    <property type="project" value="InterPro"/>
</dbReference>
<organism evidence="11 12">
    <name type="scientific">Oriolus oriolus</name>
    <name type="common">Eurasian golden oriole</name>
    <name type="synonym">Coracias oriolus</name>
    <dbReference type="NCBI Taxonomy" id="181099"/>
    <lineage>
        <taxon>Eukaryota</taxon>
        <taxon>Metazoa</taxon>
        <taxon>Chordata</taxon>
        <taxon>Craniata</taxon>
        <taxon>Vertebrata</taxon>
        <taxon>Euteleostomi</taxon>
        <taxon>Archelosauria</taxon>
        <taxon>Archosauria</taxon>
        <taxon>Dinosauria</taxon>
        <taxon>Saurischia</taxon>
        <taxon>Theropoda</taxon>
        <taxon>Coelurosauria</taxon>
        <taxon>Aves</taxon>
        <taxon>Neognathae</taxon>
        <taxon>Neoaves</taxon>
        <taxon>Telluraves</taxon>
        <taxon>Australaves</taxon>
        <taxon>Passeriformes</taxon>
        <taxon>Corvoidea</taxon>
        <taxon>Corvidae</taxon>
        <taxon>Oriolus</taxon>
    </lineage>
</organism>
<proteinExistence type="predicted"/>
<evidence type="ECO:0000256" key="9">
    <source>
        <dbReference type="SAM" id="Phobius"/>
    </source>
</evidence>
<evidence type="ECO:0000256" key="3">
    <source>
        <dbReference type="ARBA" id="ARBA00022692"/>
    </source>
</evidence>
<dbReference type="AlphaFoldDB" id="A0A7L1P4I4"/>
<feature type="transmembrane region" description="Helical" evidence="9">
    <location>
        <begin position="251"/>
        <end position="272"/>
    </location>
</feature>
<evidence type="ECO:0000256" key="8">
    <source>
        <dbReference type="SAM" id="MobiDB-lite"/>
    </source>
</evidence>
<feature type="transmembrane region" description="Helical" evidence="9">
    <location>
        <begin position="315"/>
        <end position="333"/>
    </location>
</feature>
<feature type="transmembrane region" description="Helical" evidence="9">
    <location>
        <begin position="188"/>
        <end position="210"/>
    </location>
</feature>
<gene>
    <name evidence="11" type="primary">Slc22a18</name>
    <name evidence="11" type="ORF">ORIORI_R13990</name>
</gene>
<dbReference type="SUPFAM" id="SSF103473">
    <property type="entry name" value="MFS general substrate transporter"/>
    <property type="match status" value="1"/>
</dbReference>
<feature type="transmembrane region" description="Helical" evidence="9">
    <location>
        <begin position="284"/>
        <end position="303"/>
    </location>
</feature>
<dbReference type="InterPro" id="IPR011701">
    <property type="entry name" value="MFS"/>
</dbReference>
<feature type="transmembrane region" description="Helical" evidence="9">
    <location>
        <begin position="164"/>
        <end position="182"/>
    </location>
</feature>
<dbReference type="FunFam" id="1.20.1250.20:FF:000297">
    <property type="entry name" value="Solute carrier family 22 member 18"/>
    <property type="match status" value="1"/>
</dbReference>
<comment type="subcellular location">
    <subcellularLocation>
        <location evidence="1">Apical cell membrane</location>
        <topology evidence="1">Multi-pass membrane protein</topology>
    </subcellularLocation>
</comment>
<feature type="non-terminal residue" evidence="11">
    <location>
        <position position="1"/>
    </location>
</feature>
<keyword evidence="12" id="KW-1185">Reference proteome</keyword>
<feature type="domain" description="Major facilitator superfamily (MFS) profile" evidence="10">
    <location>
        <begin position="35"/>
        <end position="426"/>
    </location>
</feature>
<feature type="region of interest" description="Disordered" evidence="8">
    <location>
        <begin position="1"/>
        <end position="23"/>
    </location>
</feature>
<dbReference type="PANTHER" id="PTHR24002">
    <property type="entry name" value="SOLUTE CARRIER FAMILY 22 MEMBER 18"/>
    <property type="match status" value="1"/>
</dbReference>
<evidence type="ECO:0000313" key="12">
    <source>
        <dbReference type="Proteomes" id="UP000534407"/>
    </source>
</evidence>
<comment type="function">
    <text evidence="7">May act as a transporter of organic cations based on a proton efflux antiport mechanism. May play a role in the transport of chloroquine and quinidine-related compounds in kidney. Plays a role in the regulation of lipid metabolism.</text>
</comment>
<dbReference type="InterPro" id="IPR036259">
    <property type="entry name" value="MFS_trans_sf"/>
</dbReference>
<evidence type="ECO:0000259" key="10">
    <source>
        <dbReference type="PROSITE" id="PS50850"/>
    </source>
</evidence>
<dbReference type="PROSITE" id="PS50850">
    <property type="entry name" value="MFS"/>
    <property type="match status" value="1"/>
</dbReference>
<feature type="non-terminal residue" evidence="11">
    <location>
        <position position="431"/>
    </location>
</feature>
<dbReference type="CDD" id="cd17331">
    <property type="entry name" value="MFS_SLC22A18"/>
    <property type="match status" value="1"/>
</dbReference>
<feature type="transmembrane region" description="Helical" evidence="9">
    <location>
        <begin position="99"/>
        <end position="119"/>
    </location>
</feature>
<keyword evidence="5 9" id="KW-0472">Membrane</keyword>
<dbReference type="Pfam" id="PF07690">
    <property type="entry name" value="MFS_1"/>
    <property type="match status" value="1"/>
</dbReference>
<name>A0A7L1P4I4_ORIOR</name>
<dbReference type="GO" id="GO:0005635">
    <property type="term" value="C:nuclear envelope"/>
    <property type="evidence" value="ECO:0007669"/>
    <property type="project" value="TreeGrafter"/>
</dbReference>
<dbReference type="Gene3D" id="1.20.1250.20">
    <property type="entry name" value="MFS general substrate transporter like domains"/>
    <property type="match status" value="1"/>
</dbReference>
<dbReference type="PANTHER" id="PTHR24002:SF3">
    <property type="entry name" value="SOLUTE CARRIER FAMILY 22 MEMBER 18"/>
    <property type="match status" value="1"/>
</dbReference>
<accession>A0A7L1P4I4</accession>
<dbReference type="EMBL" id="VXBT01001564">
    <property type="protein sequence ID" value="NXO07221.1"/>
    <property type="molecule type" value="Genomic_DNA"/>
</dbReference>
<keyword evidence="4 9" id="KW-1133">Transmembrane helix</keyword>
<evidence type="ECO:0000256" key="1">
    <source>
        <dbReference type="ARBA" id="ARBA00004424"/>
    </source>
</evidence>
<keyword evidence="3 9" id="KW-0812">Transmembrane</keyword>
<protein>
    <recommendedName>
        <fullName evidence="6">Organic cation transporter-like protein 2</fullName>
    </recommendedName>
</protein>
<feature type="transmembrane region" description="Helical" evidence="9">
    <location>
        <begin position="339"/>
        <end position="361"/>
    </location>
</feature>
<feature type="transmembrane region" description="Helical" evidence="9">
    <location>
        <begin position="41"/>
        <end position="63"/>
    </location>
</feature>
<dbReference type="PRINTS" id="PR01035">
    <property type="entry name" value="TCRTETA"/>
</dbReference>
<evidence type="ECO:0000256" key="5">
    <source>
        <dbReference type="ARBA" id="ARBA00023136"/>
    </source>
</evidence>
<dbReference type="InterPro" id="IPR001958">
    <property type="entry name" value="Tet-R_TetA/multi-R_MdtG-like"/>
</dbReference>
<dbReference type="Proteomes" id="UP000534407">
    <property type="component" value="Unassembled WGS sequence"/>
</dbReference>
<dbReference type="InterPro" id="IPR020846">
    <property type="entry name" value="MFS_dom"/>
</dbReference>
<reference evidence="11 12" key="1">
    <citation type="submission" date="2019-09" db="EMBL/GenBank/DDBJ databases">
        <title>Bird 10,000 Genomes (B10K) Project - Family phase.</title>
        <authorList>
            <person name="Zhang G."/>
        </authorList>
    </citation>
    <scope>NUCLEOTIDE SEQUENCE [LARGE SCALE GENOMIC DNA]</scope>
    <source>
        <strain evidence="11">B10K-DU-002-24</strain>
        <tissue evidence="11">Muscle</tissue>
    </source>
</reference>
<keyword evidence="2" id="KW-1003">Cell membrane</keyword>